<feature type="domain" description="Phosphoribosyltransferase" evidence="2">
    <location>
        <begin position="169"/>
        <end position="224"/>
    </location>
</feature>
<evidence type="ECO:0000313" key="3">
    <source>
        <dbReference type="EMBL" id="MCJ8210701.1"/>
    </source>
</evidence>
<comment type="caution">
    <text evidence="3">The sequence shown here is derived from an EMBL/GenBank/DDBJ whole genome shotgun (WGS) entry which is preliminary data.</text>
</comment>
<dbReference type="EMBL" id="JALJEJ010000006">
    <property type="protein sequence ID" value="MCJ8210701.1"/>
    <property type="molecule type" value="Genomic_DNA"/>
</dbReference>
<keyword evidence="4" id="KW-1185">Reference proteome</keyword>
<dbReference type="AlphaFoldDB" id="A0A9X1X4A6"/>
<dbReference type="Proteomes" id="UP001139450">
    <property type="component" value="Unassembled WGS sequence"/>
</dbReference>
<sequence>MSYFSDFFGLIFPQTCQACKKKLTRYEKVICTNCTYDLPYTDFHQHADHAVAKQFWGKVQLEGSYALLYFNKGSKVQRLMHRLKYKNMPKIGKVLGGLAGSRLNQVEGFKTVNVIIPVPLHPKRLKKRGYNQSTYFALGIAKRIRARVVEHNLIRTKATETQTHKTRLERFENMKAVFAVKRPQELEGKHILLVDDIMTTGSTLESCANVLLQIPGVKLSIATIAYAE</sequence>
<dbReference type="PANTHER" id="PTHR47505:SF1">
    <property type="entry name" value="DNA UTILIZATION PROTEIN YHGH"/>
    <property type="match status" value="1"/>
</dbReference>
<dbReference type="Pfam" id="PF00156">
    <property type="entry name" value="Pribosyltran"/>
    <property type="match status" value="1"/>
</dbReference>
<evidence type="ECO:0000259" key="2">
    <source>
        <dbReference type="Pfam" id="PF00156"/>
    </source>
</evidence>
<dbReference type="InterPro" id="IPR051910">
    <property type="entry name" value="ComF/GntX_DNA_util-trans"/>
</dbReference>
<dbReference type="CDD" id="cd06223">
    <property type="entry name" value="PRTases_typeI"/>
    <property type="match status" value="1"/>
</dbReference>
<comment type="similarity">
    <text evidence="1">Belongs to the ComF/GntX family.</text>
</comment>
<organism evidence="3 4">
    <name type="scientific">Mucilaginibacter straminoryzae</name>
    <dbReference type="NCBI Taxonomy" id="2932774"/>
    <lineage>
        <taxon>Bacteria</taxon>
        <taxon>Pseudomonadati</taxon>
        <taxon>Bacteroidota</taxon>
        <taxon>Sphingobacteriia</taxon>
        <taxon>Sphingobacteriales</taxon>
        <taxon>Sphingobacteriaceae</taxon>
        <taxon>Mucilaginibacter</taxon>
    </lineage>
</organism>
<evidence type="ECO:0000313" key="4">
    <source>
        <dbReference type="Proteomes" id="UP001139450"/>
    </source>
</evidence>
<dbReference type="InterPro" id="IPR029057">
    <property type="entry name" value="PRTase-like"/>
</dbReference>
<accession>A0A9X1X4A6</accession>
<name>A0A9X1X4A6_9SPHI</name>
<gene>
    <name evidence="3" type="ORF">MUY27_13370</name>
</gene>
<protein>
    <submittedName>
        <fullName evidence="3">ComF family protein</fullName>
    </submittedName>
</protein>
<dbReference type="InterPro" id="IPR000836">
    <property type="entry name" value="PRTase_dom"/>
</dbReference>
<reference evidence="3" key="1">
    <citation type="submission" date="2022-04" db="EMBL/GenBank/DDBJ databases">
        <title>Mucilaginibacter sp. RS28 isolated from freshwater.</title>
        <authorList>
            <person name="Ko S.-R."/>
        </authorList>
    </citation>
    <scope>NUCLEOTIDE SEQUENCE</scope>
    <source>
        <strain evidence="3">RS28</strain>
    </source>
</reference>
<dbReference type="SUPFAM" id="SSF53271">
    <property type="entry name" value="PRTase-like"/>
    <property type="match status" value="1"/>
</dbReference>
<dbReference type="PANTHER" id="PTHR47505">
    <property type="entry name" value="DNA UTILIZATION PROTEIN YHGH"/>
    <property type="match status" value="1"/>
</dbReference>
<evidence type="ECO:0000256" key="1">
    <source>
        <dbReference type="ARBA" id="ARBA00008007"/>
    </source>
</evidence>
<dbReference type="Gene3D" id="3.40.50.2020">
    <property type="match status" value="1"/>
</dbReference>
<proteinExistence type="inferred from homology"/>